<proteinExistence type="predicted"/>
<dbReference type="GO" id="GO:0008120">
    <property type="term" value="F:ceramide glucosyltransferase activity"/>
    <property type="evidence" value="ECO:0007669"/>
    <property type="project" value="TreeGrafter"/>
</dbReference>
<comment type="subcellular location">
    <subcellularLocation>
        <location evidence="1">Membrane</location>
        <topology evidence="1">Multi-pass membrane protein</topology>
    </subcellularLocation>
</comment>
<sequence>AHKRLITSPPVAVFPHPLASDLNFGRYWNYLRKQTFVLESYTTNINWVMNRALFGVHCYLSWGFVAPFFMAAIHLAAAFRFYSKGVSLEEVTYTSA</sequence>
<keyword evidence="5 7" id="KW-1133">Transmembrane helix</keyword>
<evidence type="ECO:0000256" key="1">
    <source>
        <dbReference type="ARBA" id="ARBA00004141"/>
    </source>
</evidence>
<name>A0A392NM89_9FABA</name>
<evidence type="ECO:0000313" key="8">
    <source>
        <dbReference type="EMBL" id="MCH99574.1"/>
    </source>
</evidence>
<feature type="transmembrane region" description="Helical" evidence="7">
    <location>
        <begin position="59"/>
        <end position="79"/>
    </location>
</feature>
<dbReference type="EMBL" id="LXQA010040674">
    <property type="protein sequence ID" value="MCH99574.1"/>
    <property type="molecule type" value="Genomic_DNA"/>
</dbReference>
<evidence type="ECO:0000256" key="3">
    <source>
        <dbReference type="ARBA" id="ARBA00022679"/>
    </source>
</evidence>
<dbReference type="InterPro" id="IPR025993">
    <property type="entry name" value="Ceramide_glucosylTrfase"/>
</dbReference>
<evidence type="ECO:0000313" key="9">
    <source>
        <dbReference type="Proteomes" id="UP000265520"/>
    </source>
</evidence>
<dbReference type="GO" id="GO:0016020">
    <property type="term" value="C:membrane"/>
    <property type="evidence" value="ECO:0007669"/>
    <property type="project" value="UniProtKB-SubCell"/>
</dbReference>
<keyword evidence="4 7" id="KW-0812">Transmembrane</keyword>
<evidence type="ECO:0000256" key="7">
    <source>
        <dbReference type="SAM" id="Phobius"/>
    </source>
</evidence>
<dbReference type="PANTHER" id="PTHR12726">
    <property type="entry name" value="CERAMIDE GLUCOSYLTRANSFERASE"/>
    <property type="match status" value="1"/>
</dbReference>
<keyword evidence="6 7" id="KW-0472">Membrane</keyword>
<comment type="caution">
    <text evidence="8">The sequence shown here is derived from an EMBL/GenBank/DDBJ whole genome shotgun (WGS) entry which is preliminary data.</text>
</comment>
<keyword evidence="2" id="KW-0328">Glycosyltransferase</keyword>
<dbReference type="GO" id="GO:0006679">
    <property type="term" value="P:glucosylceramide biosynthetic process"/>
    <property type="evidence" value="ECO:0007669"/>
    <property type="project" value="TreeGrafter"/>
</dbReference>
<keyword evidence="9" id="KW-1185">Reference proteome</keyword>
<protein>
    <submittedName>
        <fullName evidence="8">Ceramide glucosyltransferase</fullName>
    </submittedName>
</protein>
<keyword evidence="3 8" id="KW-0808">Transferase</keyword>
<dbReference type="AlphaFoldDB" id="A0A392NM89"/>
<accession>A0A392NM89</accession>
<evidence type="ECO:0000256" key="5">
    <source>
        <dbReference type="ARBA" id="ARBA00022989"/>
    </source>
</evidence>
<feature type="non-terminal residue" evidence="8">
    <location>
        <position position="96"/>
    </location>
</feature>
<evidence type="ECO:0000256" key="6">
    <source>
        <dbReference type="ARBA" id="ARBA00023136"/>
    </source>
</evidence>
<dbReference type="PANTHER" id="PTHR12726:SF0">
    <property type="entry name" value="CERAMIDE GLUCOSYLTRANSFERASE"/>
    <property type="match status" value="1"/>
</dbReference>
<reference evidence="8 9" key="1">
    <citation type="journal article" date="2018" name="Front. Plant Sci.">
        <title>Red Clover (Trifolium pratense) and Zigzag Clover (T. medium) - A Picture of Genomic Similarities and Differences.</title>
        <authorList>
            <person name="Dluhosova J."/>
            <person name="Istvanek J."/>
            <person name="Nedelnik J."/>
            <person name="Repkova J."/>
        </authorList>
    </citation>
    <scope>NUCLEOTIDE SEQUENCE [LARGE SCALE GENOMIC DNA]</scope>
    <source>
        <strain evidence="9">cv. 10/8</strain>
        <tissue evidence="8">Leaf</tissue>
    </source>
</reference>
<dbReference type="Proteomes" id="UP000265520">
    <property type="component" value="Unassembled WGS sequence"/>
</dbReference>
<evidence type="ECO:0000256" key="2">
    <source>
        <dbReference type="ARBA" id="ARBA00022676"/>
    </source>
</evidence>
<organism evidence="8 9">
    <name type="scientific">Trifolium medium</name>
    <dbReference type="NCBI Taxonomy" id="97028"/>
    <lineage>
        <taxon>Eukaryota</taxon>
        <taxon>Viridiplantae</taxon>
        <taxon>Streptophyta</taxon>
        <taxon>Embryophyta</taxon>
        <taxon>Tracheophyta</taxon>
        <taxon>Spermatophyta</taxon>
        <taxon>Magnoliopsida</taxon>
        <taxon>eudicotyledons</taxon>
        <taxon>Gunneridae</taxon>
        <taxon>Pentapetalae</taxon>
        <taxon>rosids</taxon>
        <taxon>fabids</taxon>
        <taxon>Fabales</taxon>
        <taxon>Fabaceae</taxon>
        <taxon>Papilionoideae</taxon>
        <taxon>50 kb inversion clade</taxon>
        <taxon>NPAAA clade</taxon>
        <taxon>Hologalegina</taxon>
        <taxon>IRL clade</taxon>
        <taxon>Trifolieae</taxon>
        <taxon>Trifolium</taxon>
    </lineage>
</organism>
<feature type="non-terminal residue" evidence="8">
    <location>
        <position position="1"/>
    </location>
</feature>
<evidence type="ECO:0000256" key="4">
    <source>
        <dbReference type="ARBA" id="ARBA00022692"/>
    </source>
</evidence>